<reference evidence="1 2" key="1">
    <citation type="submission" date="2018-01" db="EMBL/GenBank/DDBJ databases">
        <title>Halomonas endophytica sp. nov., isolated from storage liquid in the stems of Populus euphratica.</title>
        <authorList>
            <person name="Chen C."/>
        </authorList>
    </citation>
    <scope>NUCLEOTIDE SEQUENCE [LARGE SCALE GENOMIC DNA]</scope>
    <source>
        <strain evidence="1 2">MC28</strain>
    </source>
</reference>
<dbReference type="InterPro" id="IPR021558">
    <property type="entry name" value="MazE-like"/>
</dbReference>
<keyword evidence="2" id="KW-1185">Reference proteome</keyword>
<proteinExistence type="predicted"/>
<gene>
    <name evidence="1" type="ORF">C1H69_19580</name>
</gene>
<name>A0A2N7TXJ0_9GAMM</name>
<dbReference type="EMBL" id="PNRF01000041">
    <property type="protein sequence ID" value="PMR72903.1"/>
    <property type="molecule type" value="Genomic_DNA"/>
</dbReference>
<evidence type="ECO:0008006" key="3">
    <source>
        <dbReference type="Google" id="ProtNLM"/>
    </source>
</evidence>
<sequence>MSSTVNMMAARESRPIPGTFTRPIQIWVPDVRSAAFQAEAHRQSQAVATSRDAAGDQAFIDSLSEWDDSPWKSDE</sequence>
<evidence type="ECO:0000313" key="2">
    <source>
        <dbReference type="Proteomes" id="UP000235803"/>
    </source>
</evidence>
<dbReference type="OrthoDB" id="3734119at2"/>
<evidence type="ECO:0000313" key="1">
    <source>
        <dbReference type="EMBL" id="PMR72903.1"/>
    </source>
</evidence>
<dbReference type="Proteomes" id="UP000235803">
    <property type="component" value="Unassembled WGS sequence"/>
</dbReference>
<accession>A0A2N7TXJ0</accession>
<protein>
    <recommendedName>
        <fullName evidence="3">DUF3018 domain-containing protein</fullName>
    </recommendedName>
</protein>
<dbReference type="AlphaFoldDB" id="A0A2N7TXJ0"/>
<dbReference type="Pfam" id="PF11455">
    <property type="entry name" value="MazE-like"/>
    <property type="match status" value="1"/>
</dbReference>
<organism evidence="1 2">
    <name type="scientific">Billgrantia endophytica</name>
    <dbReference type="NCBI Taxonomy" id="2033802"/>
    <lineage>
        <taxon>Bacteria</taxon>
        <taxon>Pseudomonadati</taxon>
        <taxon>Pseudomonadota</taxon>
        <taxon>Gammaproteobacteria</taxon>
        <taxon>Oceanospirillales</taxon>
        <taxon>Halomonadaceae</taxon>
        <taxon>Billgrantia</taxon>
    </lineage>
</organism>
<comment type="caution">
    <text evidence="1">The sequence shown here is derived from an EMBL/GenBank/DDBJ whole genome shotgun (WGS) entry which is preliminary data.</text>
</comment>